<feature type="transmembrane region" description="Helical" evidence="6">
    <location>
        <begin position="165"/>
        <end position="186"/>
    </location>
</feature>
<feature type="transmembrane region" description="Helical" evidence="6">
    <location>
        <begin position="68"/>
        <end position="90"/>
    </location>
</feature>
<dbReference type="InterPro" id="IPR051633">
    <property type="entry name" value="AceTr"/>
</dbReference>
<feature type="transmembrane region" description="Helical" evidence="6">
    <location>
        <begin position="102"/>
        <end position="124"/>
    </location>
</feature>
<name>A0A0J6Y6G5_COCIT</name>
<evidence type="ECO:0000256" key="6">
    <source>
        <dbReference type="SAM" id="Phobius"/>
    </source>
</evidence>
<dbReference type="STRING" id="404692.A0A0J6Y6G5"/>
<evidence type="ECO:0008006" key="9">
    <source>
        <dbReference type="Google" id="ProtNLM"/>
    </source>
</evidence>
<evidence type="ECO:0000313" key="7">
    <source>
        <dbReference type="EMBL" id="KMP02263.1"/>
    </source>
</evidence>
<dbReference type="PANTHER" id="PTHR31123:SF1">
    <property type="entry name" value="ACCUMULATION OF DYADS PROTEIN 2-RELATED"/>
    <property type="match status" value="1"/>
</dbReference>
<evidence type="ECO:0000256" key="4">
    <source>
        <dbReference type="ARBA" id="ARBA00022989"/>
    </source>
</evidence>
<proteinExistence type="inferred from homology"/>
<dbReference type="InterPro" id="IPR000791">
    <property type="entry name" value="Gpr1/Fun34/SatP-like"/>
</dbReference>
<dbReference type="GO" id="GO:0015123">
    <property type="term" value="F:acetate transmembrane transporter activity"/>
    <property type="evidence" value="ECO:0007669"/>
    <property type="project" value="TreeGrafter"/>
</dbReference>
<dbReference type="PANTHER" id="PTHR31123">
    <property type="entry name" value="ACCUMULATION OF DYADS PROTEIN 2-RELATED"/>
    <property type="match status" value="1"/>
</dbReference>
<evidence type="ECO:0000313" key="8">
    <source>
        <dbReference type="Proteomes" id="UP000054565"/>
    </source>
</evidence>
<organism evidence="7 8">
    <name type="scientific">Coccidioides immitis RMSCC 2394</name>
    <dbReference type="NCBI Taxonomy" id="404692"/>
    <lineage>
        <taxon>Eukaryota</taxon>
        <taxon>Fungi</taxon>
        <taxon>Dikarya</taxon>
        <taxon>Ascomycota</taxon>
        <taxon>Pezizomycotina</taxon>
        <taxon>Eurotiomycetes</taxon>
        <taxon>Eurotiomycetidae</taxon>
        <taxon>Onygenales</taxon>
        <taxon>Onygenaceae</taxon>
        <taxon>Coccidioides</taxon>
    </lineage>
</organism>
<feature type="transmembrane region" description="Helical" evidence="6">
    <location>
        <begin position="193"/>
        <end position="216"/>
    </location>
</feature>
<sequence length="285" mass="30624">MSFEHHSENGLAPALGQGVQFYDTGSLNGNSSVHQSPFLVKDGGQPRLFTVSQVPHPPFEKLANPGPLGLLAFAITTFVLGLYQCGAGLPGSNPRGDIGPDAAIFGLAIFMGGLAQLLAGLMEFRVGNTFGTTVHISYGAFWLSYAMFHVPTLGIKAAYKGDERAFSFAIAIYLILWCFLTFLFLLAALRTNIAIVSVFTTLVLAFFFLSLANFIATEHPDAAIAVNRTGGAVSVVCAFLAFYAGSSGIMLPETTFIKFPLGKFESAQDQQQQQQQQQQEATHKV</sequence>
<evidence type="ECO:0000256" key="5">
    <source>
        <dbReference type="ARBA" id="ARBA00023136"/>
    </source>
</evidence>
<gene>
    <name evidence="7" type="ORF">CIRG_10086</name>
</gene>
<protein>
    <recommendedName>
        <fullName evidence="9">Gpr1 family protein</fullName>
    </recommendedName>
</protein>
<comment type="similarity">
    <text evidence="2">Belongs to the acetate uptake transporter (AceTr) (TC 2.A.96) family.</text>
</comment>
<evidence type="ECO:0000256" key="2">
    <source>
        <dbReference type="ARBA" id="ARBA00005587"/>
    </source>
</evidence>
<dbReference type="GO" id="GO:0005886">
    <property type="term" value="C:plasma membrane"/>
    <property type="evidence" value="ECO:0007669"/>
    <property type="project" value="TreeGrafter"/>
</dbReference>
<dbReference type="NCBIfam" id="NF038013">
    <property type="entry name" value="AceTr_1"/>
    <property type="match status" value="1"/>
</dbReference>
<evidence type="ECO:0000256" key="3">
    <source>
        <dbReference type="ARBA" id="ARBA00022692"/>
    </source>
</evidence>
<comment type="subcellular location">
    <subcellularLocation>
        <location evidence="1">Membrane</location>
        <topology evidence="1">Multi-pass membrane protein</topology>
    </subcellularLocation>
</comment>
<feature type="transmembrane region" description="Helical" evidence="6">
    <location>
        <begin position="136"/>
        <end position="159"/>
    </location>
</feature>
<dbReference type="EMBL" id="DS028102">
    <property type="protein sequence ID" value="KMP02263.1"/>
    <property type="molecule type" value="Genomic_DNA"/>
</dbReference>
<keyword evidence="4 6" id="KW-1133">Transmembrane helix</keyword>
<keyword evidence="5 6" id="KW-0472">Membrane</keyword>
<dbReference type="Pfam" id="PF01184">
    <property type="entry name" value="Gpr1_Fun34_YaaH"/>
    <property type="match status" value="1"/>
</dbReference>
<accession>A0A0J6Y6G5</accession>
<dbReference type="AlphaFoldDB" id="A0A0J6Y6G5"/>
<evidence type="ECO:0000256" key="1">
    <source>
        <dbReference type="ARBA" id="ARBA00004141"/>
    </source>
</evidence>
<feature type="transmembrane region" description="Helical" evidence="6">
    <location>
        <begin position="222"/>
        <end position="244"/>
    </location>
</feature>
<dbReference type="OrthoDB" id="3648309at2759"/>
<reference evidence="8" key="1">
    <citation type="journal article" date="2010" name="Genome Res.">
        <title>Population genomic sequencing of Coccidioides fungi reveals recent hybridization and transposon control.</title>
        <authorList>
            <person name="Neafsey D.E."/>
            <person name="Barker B.M."/>
            <person name="Sharpton T.J."/>
            <person name="Stajich J.E."/>
            <person name="Park D.J."/>
            <person name="Whiston E."/>
            <person name="Hung C.-Y."/>
            <person name="McMahan C."/>
            <person name="White J."/>
            <person name="Sykes S."/>
            <person name="Heiman D."/>
            <person name="Young S."/>
            <person name="Zeng Q."/>
            <person name="Abouelleil A."/>
            <person name="Aftuck L."/>
            <person name="Bessette D."/>
            <person name="Brown A."/>
            <person name="FitzGerald M."/>
            <person name="Lui A."/>
            <person name="Macdonald J.P."/>
            <person name="Priest M."/>
            <person name="Orbach M.J."/>
            <person name="Galgiani J.N."/>
            <person name="Kirkland T.N."/>
            <person name="Cole G.T."/>
            <person name="Birren B.W."/>
            <person name="Henn M.R."/>
            <person name="Taylor J.W."/>
            <person name="Rounsley S.D."/>
        </authorList>
    </citation>
    <scope>NUCLEOTIDE SEQUENCE [LARGE SCALE GENOMIC DNA]</scope>
    <source>
        <strain evidence="8">RMSCC 2394</strain>
    </source>
</reference>
<keyword evidence="3 6" id="KW-0812">Transmembrane</keyword>
<dbReference type="Proteomes" id="UP000054565">
    <property type="component" value="Unassembled WGS sequence"/>
</dbReference>